<organism evidence="1">
    <name type="scientific">Arundo donax</name>
    <name type="common">Giant reed</name>
    <name type="synonym">Donax arundinaceus</name>
    <dbReference type="NCBI Taxonomy" id="35708"/>
    <lineage>
        <taxon>Eukaryota</taxon>
        <taxon>Viridiplantae</taxon>
        <taxon>Streptophyta</taxon>
        <taxon>Embryophyta</taxon>
        <taxon>Tracheophyta</taxon>
        <taxon>Spermatophyta</taxon>
        <taxon>Magnoliopsida</taxon>
        <taxon>Liliopsida</taxon>
        <taxon>Poales</taxon>
        <taxon>Poaceae</taxon>
        <taxon>PACMAD clade</taxon>
        <taxon>Arundinoideae</taxon>
        <taxon>Arundineae</taxon>
        <taxon>Arundo</taxon>
    </lineage>
</organism>
<accession>A0A0A9EYP5</accession>
<protein>
    <submittedName>
        <fullName evidence="1">Uncharacterized protein</fullName>
    </submittedName>
</protein>
<dbReference type="EMBL" id="GBRH01192694">
    <property type="protein sequence ID" value="JAE05202.1"/>
    <property type="molecule type" value="Transcribed_RNA"/>
</dbReference>
<proteinExistence type="predicted"/>
<evidence type="ECO:0000313" key="1">
    <source>
        <dbReference type="EMBL" id="JAE05202.1"/>
    </source>
</evidence>
<dbReference type="AlphaFoldDB" id="A0A0A9EYP5"/>
<reference evidence="1" key="1">
    <citation type="submission" date="2014-09" db="EMBL/GenBank/DDBJ databases">
        <authorList>
            <person name="Magalhaes I.L.F."/>
            <person name="Oliveira U."/>
            <person name="Santos F.R."/>
            <person name="Vidigal T.H.D.A."/>
            <person name="Brescovit A.D."/>
            <person name="Santos A.J."/>
        </authorList>
    </citation>
    <scope>NUCLEOTIDE SEQUENCE</scope>
    <source>
        <tissue evidence="1">Shoot tissue taken approximately 20 cm above the soil surface</tissue>
    </source>
</reference>
<sequence>MISQCCCCYLSCVWRINDFLWSFLVINFRQNIQNILPLTLWINSGICIDHINTISRWRHSTRPNCSYNIARIGSPYAHHVWHMAHVNMLDIVQIRVGHRR</sequence>
<name>A0A0A9EYP5_ARUDO</name>
<reference evidence="1" key="2">
    <citation type="journal article" date="2015" name="Data Brief">
        <title>Shoot transcriptome of the giant reed, Arundo donax.</title>
        <authorList>
            <person name="Barrero R.A."/>
            <person name="Guerrero F.D."/>
            <person name="Moolhuijzen P."/>
            <person name="Goolsby J.A."/>
            <person name="Tidwell J."/>
            <person name="Bellgard S.E."/>
            <person name="Bellgard M.I."/>
        </authorList>
    </citation>
    <scope>NUCLEOTIDE SEQUENCE</scope>
    <source>
        <tissue evidence="1">Shoot tissue taken approximately 20 cm above the soil surface</tissue>
    </source>
</reference>